<protein>
    <recommendedName>
        <fullName evidence="7">E2 NEDD8-conjugating enzyme</fullName>
        <ecNumber evidence="7">2.3.2.34</ecNumber>
    </recommendedName>
</protein>
<dbReference type="GO" id="GO:0061654">
    <property type="term" value="F:NEDD8 conjugating enzyme activity"/>
    <property type="evidence" value="ECO:0007669"/>
    <property type="project" value="UniProtKB-EC"/>
</dbReference>
<accession>A0A673AAN2</accession>
<keyword evidence="2" id="KW-0808">Transferase</keyword>
<evidence type="ECO:0000256" key="4">
    <source>
        <dbReference type="ARBA" id="ARBA00022786"/>
    </source>
</evidence>
<dbReference type="InterPro" id="IPR000608">
    <property type="entry name" value="UBC"/>
</dbReference>
<evidence type="ECO:0000256" key="3">
    <source>
        <dbReference type="ARBA" id="ARBA00022741"/>
    </source>
</evidence>
<keyword evidence="5 9" id="KW-0067">ATP-binding</keyword>
<comment type="catalytic activity">
    <reaction evidence="6">
        <text>[E1 NEDD8-activating enzyme]-S-[NEDD8 protein]-yl-L-cysteine + [E2 NEDD8-conjugating enzyme]-L-cysteine = [E1 NEDD8-activating enzyme]-L-cysteine + [E2 NEDD8-conjugating enzyme]-S-[NEDD8-protein]-yl-L-cysteine.</text>
        <dbReference type="EC" id="2.3.2.34"/>
    </reaction>
</comment>
<dbReference type="FunCoup" id="A0A673AAN2">
    <property type="interactions" value="1309"/>
</dbReference>
<dbReference type="InterPro" id="IPR050113">
    <property type="entry name" value="Ub_conjugating_enzyme"/>
</dbReference>
<evidence type="ECO:0000256" key="8">
    <source>
        <dbReference type="PROSITE-ProRule" id="PRU10133"/>
    </source>
</evidence>
<dbReference type="AlphaFoldDB" id="A0A673AAN2"/>
<reference evidence="12" key="3">
    <citation type="submission" date="2025-09" db="UniProtKB">
        <authorList>
            <consortium name="Ensembl"/>
        </authorList>
    </citation>
    <scope>IDENTIFICATION</scope>
</reference>
<feature type="region of interest" description="Disordered" evidence="10">
    <location>
        <begin position="1"/>
        <end position="28"/>
    </location>
</feature>
<dbReference type="Ensembl" id="ENSSORT00005027420.1">
    <property type="protein sequence ID" value="ENSSORP00005026640.1"/>
    <property type="gene ID" value="ENSSORG00005012760.1"/>
</dbReference>
<dbReference type="InterPro" id="IPR016135">
    <property type="entry name" value="UBQ-conjugating_enzyme/RWD"/>
</dbReference>
<dbReference type="CDD" id="cd23794">
    <property type="entry name" value="UBCc_UBE2F_UBE2M"/>
    <property type="match status" value="1"/>
</dbReference>
<dbReference type="PROSITE" id="PS50127">
    <property type="entry name" value="UBC_2"/>
    <property type="match status" value="1"/>
</dbReference>
<dbReference type="Pfam" id="PF00179">
    <property type="entry name" value="UQ_con"/>
    <property type="match status" value="1"/>
</dbReference>
<dbReference type="FunFam" id="3.10.110.10:FF:000033">
    <property type="entry name" value="NEDD8-conjugating enzyme UBE2F"/>
    <property type="match status" value="1"/>
</dbReference>
<comment type="pathway">
    <text evidence="1">Protein modification; protein neddylation.</text>
</comment>
<organism evidence="12 13">
    <name type="scientific">Sphaeramia orbicularis</name>
    <name type="common">orbiculate cardinalfish</name>
    <dbReference type="NCBI Taxonomy" id="375764"/>
    <lineage>
        <taxon>Eukaryota</taxon>
        <taxon>Metazoa</taxon>
        <taxon>Chordata</taxon>
        <taxon>Craniata</taxon>
        <taxon>Vertebrata</taxon>
        <taxon>Euteleostomi</taxon>
        <taxon>Actinopterygii</taxon>
        <taxon>Neopterygii</taxon>
        <taxon>Teleostei</taxon>
        <taxon>Neoteleostei</taxon>
        <taxon>Acanthomorphata</taxon>
        <taxon>Gobiaria</taxon>
        <taxon>Kurtiformes</taxon>
        <taxon>Apogonoidei</taxon>
        <taxon>Apogonidae</taxon>
        <taxon>Apogoninae</taxon>
        <taxon>Sphaeramia</taxon>
    </lineage>
</organism>
<reference evidence="12" key="1">
    <citation type="submission" date="2019-06" db="EMBL/GenBank/DDBJ databases">
        <authorList>
            <consortium name="Wellcome Sanger Institute Data Sharing"/>
        </authorList>
    </citation>
    <scope>NUCLEOTIDE SEQUENCE [LARGE SCALE GENOMIC DNA]</scope>
</reference>
<name>A0A673AAN2_9TELE</name>
<reference evidence="12" key="2">
    <citation type="submission" date="2025-08" db="UniProtKB">
        <authorList>
            <consortium name="Ensembl"/>
        </authorList>
    </citation>
    <scope>IDENTIFICATION</scope>
</reference>
<dbReference type="Proteomes" id="UP000472271">
    <property type="component" value="Chromosome 21"/>
</dbReference>
<keyword evidence="4 9" id="KW-0833">Ubl conjugation pathway</keyword>
<evidence type="ECO:0000256" key="6">
    <source>
        <dbReference type="ARBA" id="ARBA00043698"/>
    </source>
</evidence>
<dbReference type="PROSITE" id="PS00183">
    <property type="entry name" value="UBC_1"/>
    <property type="match status" value="1"/>
</dbReference>
<proteinExistence type="inferred from homology"/>
<dbReference type="Gene3D" id="3.10.110.10">
    <property type="entry name" value="Ubiquitin Conjugating Enzyme"/>
    <property type="match status" value="1"/>
</dbReference>
<keyword evidence="13" id="KW-1185">Reference proteome</keyword>
<evidence type="ECO:0000259" key="11">
    <source>
        <dbReference type="PROSITE" id="PS50127"/>
    </source>
</evidence>
<dbReference type="EC" id="2.3.2.34" evidence="7"/>
<dbReference type="SUPFAM" id="SSF54495">
    <property type="entry name" value="UBC-like"/>
    <property type="match status" value="1"/>
</dbReference>
<dbReference type="SMART" id="SM00212">
    <property type="entry name" value="UBCc"/>
    <property type="match status" value="1"/>
</dbReference>
<evidence type="ECO:0000256" key="9">
    <source>
        <dbReference type="RuleBase" id="RU362109"/>
    </source>
</evidence>
<evidence type="ECO:0000313" key="13">
    <source>
        <dbReference type="Proteomes" id="UP000472271"/>
    </source>
</evidence>
<comment type="similarity">
    <text evidence="9">Belongs to the ubiquitin-conjugating enzyme family.</text>
</comment>
<evidence type="ECO:0000256" key="1">
    <source>
        <dbReference type="ARBA" id="ARBA00005032"/>
    </source>
</evidence>
<dbReference type="InterPro" id="IPR023313">
    <property type="entry name" value="UBQ-conjugating_AS"/>
</dbReference>
<evidence type="ECO:0000313" key="12">
    <source>
        <dbReference type="Ensembl" id="ENSSORP00005026640.1"/>
    </source>
</evidence>
<evidence type="ECO:0000256" key="7">
    <source>
        <dbReference type="ARBA" id="ARBA00044047"/>
    </source>
</evidence>
<gene>
    <name evidence="12" type="primary">ube2f</name>
</gene>
<sequence>MLTLASKLKRDDGGKTGRASGASDSTHRVSIRDRLLTKEVAELEANLPSTCKASFPDEDKLHHFQLAVSPVNTGYYYSLKQLNEHVFFFYFLLLQPPKVRCLTRIWHPNITENGEICLSLLREHSIDGTGWAPTRTLKDVVWGLNSLFTDLLNFDDPLNIDAAEHHLRDKEDFRNKVQDYIKHYAR</sequence>
<dbReference type="GO" id="GO:0005524">
    <property type="term" value="F:ATP binding"/>
    <property type="evidence" value="ECO:0007669"/>
    <property type="project" value="UniProtKB-UniRule"/>
</dbReference>
<keyword evidence="3 9" id="KW-0547">Nucleotide-binding</keyword>
<evidence type="ECO:0000256" key="10">
    <source>
        <dbReference type="SAM" id="MobiDB-lite"/>
    </source>
</evidence>
<dbReference type="GO" id="GO:0045116">
    <property type="term" value="P:protein neddylation"/>
    <property type="evidence" value="ECO:0007669"/>
    <property type="project" value="UniProtKB-ARBA"/>
</dbReference>
<dbReference type="InParanoid" id="A0A673AAN2"/>
<evidence type="ECO:0000256" key="2">
    <source>
        <dbReference type="ARBA" id="ARBA00022679"/>
    </source>
</evidence>
<dbReference type="PANTHER" id="PTHR24067">
    <property type="entry name" value="UBIQUITIN-CONJUGATING ENZYME E2"/>
    <property type="match status" value="1"/>
</dbReference>
<feature type="active site" description="Glycyl thioester intermediate" evidence="8">
    <location>
        <position position="117"/>
    </location>
</feature>
<evidence type="ECO:0000256" key="5">
    <source>
        <dbReference type="ARBA" id="ARBA00022840"/>
    </source>
</evidence>
<feature type="domain" description="UBC core" evidence="11">
    <location>
        <begin position="31"/>
        <end position="186"/>
    </location>
</feature>